<sequence length="682" mass="74913">MPSKEDADRILEARRKRKACYPCASRKVKCNGVLPCSNCVKRRHPEICMVDDTSERLTTRRRTADRHSASGVGGTSAGRNGDRQSLSLDGSHVEKSDTIASNTGGFVQSDNQDVNAGRNATTSPLVNAASPDQDAEALEPQDPSFVGVNATPSFVSGSPFANMSALERDVRPALGLQNTLKSYPFMKDGTAKSAIEQVNRLIPTHADVLRYAQYYQTVVYPIHHLISDQNDLEALIDTYLELTASRESSAAPATGEEERPDVARTCLLLAVLASGAQFSDLSNSDRMRVSRDFARRSFHCARLANFLLRPNFNTIQALLILGHVLQNDGQADAAWALLGTNIRLAQSIGLHSHSPEMEPSRLSEHKRALWSAILSQDCVLSMSFDRSPFGTSTSGLSTPAVSGNHDFVSCMSELTEICRAYLALPHAVRATVETASHYLGLLDGLRARRDTYVGIPVARASRRVRVEQYALYLHFAYSEQVICRIFLQREISAANINHPDQMSLAIRAKVSFVRTMQAFLDLQALSTVPLRSWSMIHAGISSALLLELFGHQDLPQAESAHEIQSRFIKVLTSERPGSDSTNDADHQPWLSTLHSKASNALQNSIARRREAMAEQSNAGAQLVTAVPQGDGPILPLQADLGVGQPEMYDNLFDDFGNIDWGNDFFDNSMAFEPTFDQLEWGL</sequence>
<feature type="domain" description="Zn(2)-C6 fungal-type" evidence="4">
    <location>
        <begin position="19"/>
        <end position="50"/>
    </location>
</feature>
<dbReference type="SMART" id="SM00066">
    <property type="entry name" value="GAL4"/>
    <property type="match status" value="1"/>
</dbReference>
<dbReference type="PROSITE" id="PS50048">
    <property type="entry name" value="ZN2_CY6_FUNGAL_2"/>
    <property type="match status" value="1"/>
</dbReference>
<dbReference type="PANTHER" id="PTHR43374">
    <property type="entry name" value="FLAVIN PRENYLTRANSFERASE"/>
    <property type="match status" value="1"/>
</dbReference>
<evidence type="ECO:0000256" key="3">
    <source>
        <dbReference type="SAM" id="MobiDB-lite"/>
    </source>
</evidence>
<dbReference type="CDD" id="cd00067">
    <property type="entry name" value="GAL4"/>
    <property type="match status" value="1"/>
</dbReference>
<feature type="region of interest" description="Disordered" evidence="3">
    <location>
        <begin position="59"/>
        <end position="143"/>
    </location>
</feature>
<dbReference type="CDD" id="cd12148">
    <property type="entry name" value="fungal_TF_MHR"/>
    <property type="match status" value="1"/>
</dbReference>
<proteinExistence type="predicted"/>
<dbReference type="GeneID" id="95979744"/>
<dbReference type="PROSITE" id="PS00463">
    <property type="entry name" value="ZN2_CY6_FUNGAL_1"/>
    <property type="match status" value="1"/>
</dbReference>
<evidence type="ECO:0000313" key="6">
    <source>
        <dbReference type="Proteomes" id="UP001562354"/>
    </source>
</evidence>
<dbReference type="EMBL" id="JBFMKM010000013">
    <property type="protein sequence ID" value="KAL1301863.1"/>
    <property type="molecule type" value="Genomic_DNA"/>
</dbReference>
<dbReference type="InterPro" id="IPR004507">
    <property type="entry name" value="UbiX-like"/>
</dbReference>
<dbReference type="SUPFAM" id="SSF57701">
    <property type="entry name" value="Zn2/Cys6 DNA-binding domain"/>
    <property type="match status" value="1"/>
</dbReference>
<keyword evidence="1" id="KW-0479">Metal-binding</keyword>
<dbReference type="Proteomes" id="UP001562354">
    <property type="component" value="Unassembled WGS sequence"/>
</dbReference>
<dbReference type="Pfam" id="PF04082">
    <property type="entry name" value="Fungal_trans"/>
    <property type="match status" value="1"/>
</dbReference>
<name>A0ABR3P6R5_9PEZI</name>
<dbReference type="InterPro" id="IPR001138">
    <property type="entry name" value="Zn2Cys6_DnaBD"/>
</dbReference>
<dbReference type="PANTHER" id="PTHR43374:SF1">
    <property type="entry name" value="FLAVIN PRENYLTRANSFERASE PAD1, MITOCHONDRIAL"/>
    <property type="match status" value="1"/>
</dbReference>
<dbReference type="RefSeq" id="XP_069198139.1">
    <property type="nucleotide sequence ID" value="XM_069348295.1"/>
</dbReference>
<evidence type="ECO:0000256" key="1">
    <source>
        <dbReference type="ARBA" id="ARBA00022723"/>
    </source>
</evidence>
<evidence type="ECO:0000256" key="2">
    <source>
        <dbReference type="ARBA" id="ARBA00023242"/>
    </source>
</evidence>
<dbReference type="InterPro" id="IPR007219">
    <property type="entry name" value="XnlR_reg_dom"/>
</dbReference>
<reference evidence="5 6" key="1">
    <citation type="submission" date="2024-07" db="EMBL/GenBank/DDBJ databases">
        <title>Draft sequence of the Neodothiora populina.</title>
        <authorList>
            <person name="Drown D.D."/>
            <person name="Schuette U.S."/>
            <person name="Buechlein A.B."/>
            <person name="Rusch D.R."/>
            <person name="Winton L.W."/>
            <person name="Adams G.A."/>
        </authorList>
    </citation>
    <scope>NUCLEOTIDE SEQUENCE [LARGE SCALE GENOMIC DNA]</scope>
    <source>
        <strain evidence="5 6">CPC 39397</strain>
    </source>
</reference>
<dbReference type="Pfam" id="PF00172">
    <property type="entry name" value="Zn_clus"/>
    <property type="match status" value="1"/>
</dbReference>
<evidence type="ECO:0000313" key="5">
    <source>
        <dbReference type="EMBL" id="KAL1301863.1"/>
    </source>
</evidence>
<protein>
    <recommendedName>
        <fullName evidence="4">Zn(2)-C6 fungal-type domain-containing protein</fullName>
    </recommendedName>
</protein>
<organism evidence="5 6">
    <name type="scientific">Neodothiora populina</name>
    <dbReference type="NCBI Taxonomy" id="2781224"/>
    <lineage>
        <taxon>Eukaryota</taxon>
        <taxon>Fungi</taxon>
        <taxon>Dikarya</taxon>
        <taxon>Ascomycota</taxon>
        <taxon>Pezizomycotina</taxon>
        <taxon>Dothideomycetes</taxon>
        <taxon>Dothideomycetidae</taxon>
        <taxon>Dothideales</taxon>
        <taxon>Dothioraceae</taxon>
        <taxon>Neodothiora</taxon>
    </lineage>
</organism>
<comment type="caution">
    <text evidence="5">The sequence shown here is derived from an EMBL/GenBank/DDBJ whole genome shotgun (WGS) entry which is preliminary data.</text>
</comment>
<evidence type="ECO:0000259" key="4">
    <source>
        <dbReference type="PROSITE" id="PS50048"/>
    </source>
</evidence>
<keyword evidence="2" id="KW-0539">Nucleus</keyword>
<feature type="compositionally biased region" description="Polar residues" evidence="3">
    <location>
        <begin position="98"/>
        <end position="125"/>
    </location>
</feature>
<dbReference type="SMART" id="SM00906">
    <property type="entry name" value="Fungal_trans"/>
    <property type="match status" value="1"/>
</dbReference>
<keyword evidence="6" id="KW-1185">Reference proteome</keyword>
<gene>
    <name evidence="5" type="ORF">AAFC00_006045</name>
</gene>
<accession>A0ABR3P6R5</accession>
<dbReference type="Gene3D" id="4.10.240.10">
    <property type="entry name" value="Zn(2)-C6 fungal-type DNA-binding domain"/>
    <property type="match status" value="1"/>
</dbReference>
<dbReference type="InterPro" id="IPR036864">
    <property type="entry name" value="Zn2-C6_fun-type_DNA-bd_sf"/>
</dbReference>